<name>A0A0V0UIE2_9BILA</name>
<accession>A0A0V0UIE2</accession>
<evidence type="ECO:0000313" key="1">
    <source>
        <dbReference type="EMBL" id="KRX50978.1"/>
    </source>
</evidence>
<organism evidence="1 2">
    <name type="scientific">Trichinella murrelli</name>
    <dbReference type="NCBI Taxonomy" id="144512"/>
    <lineage>
        <taxon>Eukaryota</taxon>
        <taxon>Metazoa</taxon>
        <taxon>Ecdysozoa</taxon>
        <taxon>Nematoda</taxon>
        <taxon>Enoplea</taxon>
        <taxon>Dorylaimia</taxon>
        <taxon>Trichinellida</taxon>
        <taxon>Trichinellidae</taxon>
        <taxon>Trichinella</taxon>
    </lineage>
</organism>
<comment type="caution">
    <text evidence="1">The sequence shown here is derived from an EMBL/GenBank/DDBJ whole genome shotgun (WGS) entry which is preliminary data.</text>
</comment>
<proteinExistence type="predicted"/>
<sequence>MNSSSWFHVDNGFAIFHNFRLLQGGGESWNYSLLLCSRLASLGWAGSDDFGQEKLRKWSVKKEHARR</sequence>
<dbReference type="AlphaFoldDB" id="A0A0V0UIE2"/>
<dbReference type="EMBL" id="JYDJ01000002">
    <property type="protein sequence ID" value="KRX50978.1"/>
    <property type="molecule type" value="Genomic_DNA"/>
</dbReference>
<protein>
    <submittedName>
        <fullName evidence="1">Uncharacterized protein</fullName>
    </submittedName>
</protein>
<evidence type="ECO:0000313" key="2">
    <source>
        <dbReference type="Proteomes" id="UP000055048"/>
    </source>
</evidence>
<reference evidence="1 2" key="1">
    <citation type="submission" date="2015-01" db="EMBL/GenBank/DDBJ databases">
        <title>Evolution of Trichinella species and genotypes.</title>
        <authorList>
            <person name="Korhonen P.K."/>
            <person name="Edoardo P."/>
            <person name="Giuseppe L.R."/>
            <person name="Gasser R.B."/>
        </authorList>
    </citation>
    <scope>NUCLEOTIDE SEQUENCE [LARGE SCALE GENOMIC DNA]</scope>
    <source>
        <strain evidence="1">ISS417</strain>
    </source>
</reference>
<dbReference type="Proteomes" id="UP000055048">
    <property type="component" value="Unassembled WGS sequence"/>
</dbReference>
<keyword evidence="2" id="KW-1185">Reference proteome</keyword>
<gene>
    <name evidence="1" type="ORF">T05_328</name>
</gene>